<evidence type="ECO:0000313" key="13">
    <source>
        <dbReference type="Proteomes" id="UP000245535"/>
    </source>
</evidence>
<evidence type="ECO:0000256" key="1">
    <source>
        <dbReference type="ARBA" id="ARBA00004141"/>
    </source>
</evidence>
<dbReference type="SUPFAM" id="SSF160240">
    <property type="entry name" value="Cation efflux protein cytoplasmic domain-like"/>
    <property type="match status" value="1"/>
</dbReference>
<dbReference type="InterPro" id="IPR050681">
    <property type="entry name" value="CDF/SLC30A"/>
</dbReference>
<dbReference type="EMBL" id="QGDO01000004">
    <property type="protein sequence ID" value="PWJ40795.1"/>
    <property type="molecule type" value="Genomic_DNA"/>
</dbReference>
<dbReference type="SUPFAM" id="SSF161111">
    <property type="entry name" value="Cation efflux protein transmembrane domain-like"/>
    <property type="match status" value="1"/>
</dbReference>
<name>A0A315Z8A8_SEDFL</name>
<feature type="transmembrane region" description="Helical" evidence="9">
    <location>
        <begin position="20"/>
        <end position="44"/>
    </location>
</feature>
<dbReference type="GO" id="GO:0005385">
    <property type="term" value="F:zinc ion transmembrane transporter activity"/>
    <property type="evidence" value="ECO:0007669"/>
    <property type="project" value="TreeGrafter"/>
</dbReference>
<dbReference type="AlphaFoldDB" id="A0A315Z8A8"/>
<dbReference type="InterPro" id="IPR036837">
    <property type="entry name" value="Cation_efflux_CTD_sf"/>
</dbReference>
<evidence type="ECO:0000256" key="3">
    <source>
        <dbReference type="ARBA" id="ARBA00022448"/>
    </source>
</evidence>
<reference evidence="12 13" key="1">
    <citation type="submission" date="2018-03" db="EMBL/GenBank/DDBJ databases">
        <title>Genomic Encyclopedia of Archaeal and Bacterial Type Strains, Phase II (KMG-II): from individual species to whole genera.</title>
        <authorList>
            <person name="Goeker M."/>
        </authorList>
    </citation>
    <scope>NUCLEOTIDE SEQUENCE [LARGE SCALE GENOMIC DNA]</scope>
    <source>
        <strain evidence="12 13">DSM 28229</strain>
    </source>
</reference>
<dbReference type="InterPro" id="IPR002524">
    <property type="entry name" value="Cation_efflux"/>
</dbReference>
<evidence type="ECO:0000256" key="5">
    <source>
        <dbReference type="ARBA" id="ARBA00022906"/>
    </source>
</evidence>
<protein>
    <submittedName>
        <fullName evidence="12">Cobalt-zinc-cadmium efflux system protein</fullName>
    </submittedName>
</protein>
<feature type="domain" description="Cation efflux protein cytoplasmic" evidence="11">
    <location>
        <begin position="217"/>
        <end position="293"/>
    </location>
</feature>
<dbReference type="Pfam" id="PF16916">
    <property type="entry name" value="ZT_dimer"/>
    <property type="match status" value="1"/>
</dbReference>
<keyword evidence="4 9" id="KW-0812">Transmembrane</keyword>
<feature type="transmembrane region" description="Helical" evidence="9">
    <location>
        <begin position="126"/>
        <end position="144"/>
    </location>
</feature>
<feature type="transmembrane region" description="Helical" evidence="9">
    <location>
        <begin position="87"/>
        <end position="106"/>
    </location>
</feature>
<dbReference type="RefSeq" id="WP_109619543.1">
    <property type="nucleotide sequence ID" value="NZ_QGDO01000004.1"/>
</dbReference>
<evidence type="ECO:0000313" key="12">
    <source>
        <dbReference type="EMBL" id="PWJ40795.1"/>
    </source>
</evidence>
<feature type="transmembrane region" description="Helical" evidence="9">
    <location>
        <begin position="182"/>
        <end position="205"/>
    </location>
</feature>
<dbReference type="InterPro" id="IPR058533">
    <property type="entry name" value="Cation_efflux_TM"/>
</dbReference>
<dbReference type="InterPro" id="IPR027470">
    <property type="entry name" value="Cation_efflux_CTD"/>
</dbReference>
<keyword evidence="7" id="KW-0406">Ion transport</keyword>
<comment type="caution">
    <text evidence="12">The sequence shown here is derived from an EMBL/GenBank/DDBJ whole genome shotgun (WGS) entry which is preliminary data.</text>
</comment>
<keyword evidence="8 9" id="KW-0472">Membrane</keyword>
<evidence type="ECO:0000256" key="6">
    <source>
        <dbReference type="ARBA" id="ARBA00022989"/>
    </source>
</evidence>
<gene>
    <name evidence="12" type="ORF">BC781_10454</name>
</gene>
<proteinExistence type="inferred from homology"/>
<dbReference type="NCBIfam" id="TIGR01297">
    <property type="entry name" value="CDF"/>
    <property type="match status" value="1"/>
</dbReference>
<dbReference type="Pfam" id="PF01545">
    <property type="entry name" value="Cation_efflux"/>
    <property type="match status" value="1"/>
</dbReference>
<feature type="transmembrane region" description="Helical" evidence="9">
    <location>
        <begin position="50"/>
        <end position="66"/>
    </location>
</feature>
<comment type="similarity">
    <text evidence="2">Belongs to the cation diffusion facilitator (CDF) transporter (TC 2.A.4) family. SLC30A subfamily.</text>
</comment>
<evidence type="ECO:0000256" key="9">
    <source>
        <dbReference type="SAM" id="Phobius"/>
    </source>
</evidence>
<keyword evidence="5" id="KW-0864">Zinc transport</keyword>
<accession>A0A315Z8A8</accession>
<evidence type="ECO:0000259" key="10">
    <source>
        <dbReference type="Pfam" id="PF01545"/>
    </source>
</evidence>
<keyword evidence="6 9" id="KW-1133">Transmembrane helix</keyword>
<evidence type="ECO:0000259" key="11">
    <source>
        <dbReference type="Pfam" id="PF16916"/>
    </source>
</evidence>
<sequence length="308" mass="34455">MSHTHHHHGHHHHIPSGKKLLGVIVLNILITVSQLIGAIFSGSLALLSDAMHNFSDVAALVISYIANRLSRKNYTASKSYGYKRAEIVAALINTTALIGIGIYILVEAIGRLISTHTEEVHGMTVVWLATFSIAANGLSVILLSQDAKHNMNMRSAYLHLLTDTLSSVAVLAGGLMTYYYQIYWVDSVLSIMIAVLLIYSSWGLMTETIHVIMQFAPSNIDLVELEKRIEKIPGIKDMHHAHIWQLNDQEIHFQAHIDLVEDLKTSENCKLMNEVEMILHNEFGIDHIILQAEYGTTDDKKLIVQDHI</sequence>
<keyword evidence="3" id="KW-0813">Transport</keyword>
<comment type="subcellular location">
    <subcellularLocation>
        <location evidence="1">Membrane</location>
        <topology evidence="1">Multi-pass membrane protein</topology>
    </subcellularLocation>
</comment>
<evidence type="ECO:0000256" key="4">
    <source>
        <dbReference type="ARBA" id="ARBA00022692"/>
    </source>
</evidence>
<evidence type="ECO:0000256" key="2">
    <source>
        <dbReference type="ARBA" id="ARBA00008873"/>
    </source>
</evidence>
<evidence type="ECO:0000256" key="8">
    <source>
        <dbReference type="ARBA" id="ARBA00023136"/>
    </source>
</evidence>
<evidence type="ECO:0000256" key="7">
    <source>
        <dbReference type="ARBA" id="ARBA00023065"/>
    </source>
</evidence>
<dbReference type="PANTHER" id="PTHR11562:SF17">
    <property type="entry name" value="RE54080P-RELATED"/>
    <property type="match status" value="1"/>
</dbReference>
<dbReference type="GO" id="GO:0005886">
    <property type="term" value="C:plasma membrane"/>
    <property type="evidence" value="ECO:0007669"/>
    <property type="project" value="TreeGrafter"/>
</dbReference>
<keyword evidence="13" id="KW-1185">Reference proteome</keyword>
<keyword evidence="5" id="KW-0862">Zinc</keyword>
<dbReference type="Proteomes" id="UP000245535">
    <property type="component" value="Unassembled WGS sequence"/>
</dbReference>
<organism evidence="12 13">
    <name type="scientific">Sediminitomix flava</name>
    <dbReference type="NCBI Taxonomy" id="379075"/>
    <lineage>
        <taxon>Bacteria</taxon>
        <taxon>Pseudomonadati</taxon>
        <taxon>Bacteroidota</taxon>
        <taxon>Cytophagia</taxon>
        <taxon>Cytophagales</taxon>
        <taxon>Flammeovirgaceae</taxon>
        <taxon>Sediminitomix</taxon>
    </lineage>
</organism>
<feature type="transmembrane region" description="Helical" evidence="9">
    <location>
        <begin position="156"/>
        <end position="176"/>
    </location>
</feature>
<dbReference type="Gene3D" id="1.20.1510.10">
    <property type="entry name" value="Cation efflux protein transmembrane domain"/>
    <property type="match status" value="1"/>
</dbReference>
<dbReference type="OrthoDB" id="9809646at2"/>
<feature type="domain" description="Cation efflux protein transmembrane" evidence="10">
    <location>
        <begin position="23"/>
        <end position="213"/>
    </location>
</feature>
<dbReference type="InterPro" id="IPR027469">
    <property type="entry name" value="Cation_efflux_TMD_sf"/>
</dbReference>
<dbReference type="PANTHER" id="PTHR11562">
    <property type="entry name" value="CATION EFFLUX PROTEIN/ ZINC TRANSPORTER"/>
    <property type="match status" value="1"/>
</dbReference>